<sequence length="1407" mass="159977">MTVNSDLLRDMHPIIQGYKLHPRSVEWSSWDVLLSTLKPEWHGMWSVSEKVLNYDPAHALSTEADAVELAIKLMAPLPGLARPNLLITADDEDFIKSTLRAKWRRYDPINSSVKDLKTAVSLPSADHKTLDLFIHTFRHVLPDTTFLRGSKFVRTAYSPNVPFLLPIAQAGRGGPSDWLENLLANDTESAAAWRILPALADFVDVCNVCSTVTEANKVYACLKACPRSSKASEWRADSIRNTLKVSSWYHTPRRDVAEMVERAKDRAIRTVLWSLDVSGTASPIFLAYALGDSSETVLQSHDRAQIWMAESPSPFWKQAVALMHANQALPEICDETLGAAYIPKLLELGYLTLPFEVHHSIYPWNINKMLYKIYKDLKSPDPSLMDMLSFFEKFEPSPLKTKWLFEVIRNPSSTRSEKITAWTRVIKPPFVNFIPGEYSAYTLHGPMKDSCQLSRVVSKPEFAEIYSTVSDHVFWKPIIVSTVACWIAQKAKKSSAVDTLDQWNEHMERLLDGEILESVQVSAPKSTPIAPPVNQFKRELSRVSRRLTPENTEVLEALRFPGLKDLWPSTLPAQVSWPRYRELLEHIDKFRAGWGVPNLLHHLRTHVVDYINKGQLRDSWKMGFKRVRNIHELDTLLEKVNDEFLDTAVSLPWSSPGWTRLAVMSNTWNSDHLVRRKLCEILADHLVTSAREENHSQGIAFLLLDSFTKYSSYNRRFMRLVGVYLNSLIDPKIESPRTILRDLILDRFLERSLDDNSEGLALHTKLGKLLLIKESARAKENFNWALRLITDFATNRLSTTKNDWDVAFEVVNSASFVKTQQQRLGAALLKNTNQDEWKLLMEFFPWNQFRQHIDPLVHLGDLQASRNALCELMSPIPDVASNGDPICILETVPDATLKFQWLDQHSHFPGCQQWFVSFVANLRTSCIPEGADTNPLDALEELLDYSIKNQSIAAASLVSVEDNFTQGLDRSLSLISKAISDPNSSKVEKFPLKLDAIMPKLTGQDAIDRSRDTLSLIVTHTIAKAPGLFEKEQRDNFFKIAEKLVLIMGQERYVRAVKLLADISPDVFSNSMEKAETITRIFKFAMTNEESKVKAGDAETHVLGYDLPEERQPICDSDTFEQFRARDPNHIQFTPMCPARRDLMSIPKAVPAIGDELSVNLILEEPVLWLGSLSNAQLQSIGNNDNNLCTVLESEKHMKQFHFMSALPQFKPKCIQSAKANWIWALIPNQDDIVHDEPYEIARQLTASNFEGLDPRFLELANLEKEFWEVVTNKEISDDHPCKTIPENIKSKFWEGASVDCLTTPRSDDATLISLASTRQLSMIGEDKWADLGPKILSIQPDTIAAMQSARWSYILPVIHSYKQSHSKEYAQFAQKVLECPRDRFIRAFNGEHMGQHNSEYKGMYNN</sequence>
<organism evidence="1 2">
    <name type="scientific">Paramicrosporidium saccamoebae</name>
    <dbReference type="NCBI Taxonomy" id="1246581"/>
    <lineage>
        <taxon>Eukaryota</taxon>
        <taxon>Fungi</taxon>
        <taxon>Fungi incertae sedis</taxon>
        <taxon>Cryptomycota</taxon>
        <taxon>Cryptomycota incertae sedis</taxon>
        <taxon>Paramicrosporidium</taxon>
    </lineage>
</organism>
<evidence type="ECO:0000313" key="2">
    <source>
        <dbReference type="Proteomes" id="UP000240830"/>
    </source>
</evidence>
<protein>
    <submittedName>
        <fullName evidence="1">Uncharacterized protein</fullName>
    </submittedName>
</protein>
<reference evidence="1 2" key="1">
    <citation type="submission" date="2016-10" db="EMBL/GenBank/DDBJ databases">
        <title>The genome of Paramicrosporidium saccamoebae is the missing link in understanding Cryptomycota and Microsporidia evolution.</title>
        <authorList>
            <person name="Quandt C.A."/>
            <person name="Beaudet D."/>
            <person name="Corsaro D."/>
            <person name="Michel R."/>
            <person name="Corradi N."/>
            <person name="James T."/>
        </authorList>
    </citation>
    <scope>NUCLEOTIDE SEQUENCE [LARGE SCALE GENOMIC DNA]</scope>
    <source>
        <strain evidence="1 2">KSL3</strain>
    </source>
</reference>
<name>A0A2H9TQY0_9FUNG</name>
<comment type="caution">
    <text evidence="1">The sequence shown here is derived from an EMBL/GenBank/DDBJ whole genome shotgun (WGS) entry which is preliminary data.</text>
</comment>
<dbReference type="Proteomes" id="UP000240830">
    <property type="component" value="Unassembled WGS sequence"/>
</dbReference>
<dbReference type="EMBL" id="MTSL01000010">
    <property type="protein sequence ID" value="PJF20080.1"/>
    <property type="molecule type" value="Genomic_DNA"/>
</dbReference>
<gene>
    <name evidence="1" type="ORF">PSACC_00104</name>
</gene>
<evidence type="ECO:0000313" key="1">
    <source>
        <dbReference type="EMBL" id="PJF20080.1"/>
    </source>
</evidence>
<proteinExistence type="predicted"/>
<keyword evidence="2" id="KW-1185">Reference proteome</keyword>
<accession>A0A2H9TQY0</accession>